<reference evidence="2 3" key="1">
    <citation type="submission" date="2021-01" db="EMBL/GenBank/DDBJ databases">
        <title>FDA dAtabase for Regulatory Grade micrObial Sequences (FDA-ARGOS): Supporting development and validation of Infectious Disease Dx tests.</title>
        <authorList>
            <person name="Nelson B."/>
            <person name="Plummer A."/>
            <person name="Tallon L."/>
            <person name="Sadzewicz L."/>
            <person name="Zhao X."/>
            <person name="Boylan J."/>
            <person name="Ott S."/>
            <person name="Bowen H."/>
            <person name="Vavikolanu K."/>
            <person name="Mehta A."/>
            <person name="Aluvathingal J."/>
            <person name="Nadendla S."/>
            <person name="Myers T."/>
            <person name="Yan Y."/>
            <person name="Sichtig H."/>
        </authorList>
    </citation>
    <scope>NUCLEOTIDE SEQUENCE [LARGE SCALE GENOMIC DNA]</scope>
    <source>
        <strain evidence="2 3">FDAARGOS_1161</strain>
    </source>
</reference>
<evidence type="ECO:0000313" key="2">
    <source>
        <dbReference type="EMBL" id="QQS99826.1"/>
    </source>
</evidence>
<protein>
    <submittedName>
        <fullName evidence="2">Uncharacterized protein</fullName>
    </submittedName>
</protein>
<organism evidence="2 3">
    <name type="scientific">Peribacillus psychrosaccharolyticus</name>
    <name type="common">Bacillus psychrosaccharolyticus</name>
    <dbReference type="NCBI Taxonomy" id="1407"/>
    <lineage>
        <taxon>Bacteria</taxon>
        <taxon>Bacillati</taxon>
        <taxon>Bacillota</taxon>
        <taxon>Bacilli</taxon>
        <taxon>Bacillales</taxon>
        <taxon>Bacillaceae</taxon>
        <taxon>Peribacillus</taxon>
    </lineage>
</organism>
<dbReference type="RefSeq" id="WP_201647672.1">
    <property type="nucleotide sequence ID" value="NZ_CP068053.1"/>
</dbReference>
<feature type="transmembrane region" description="Helical" evidence="1">
    <location>
        <begin position="5"/>
        <end position="24"/>
    </location>
</feature>
<accession>A0A974NLC4</accession>
<evidence type="ECO:0000256" key="1">
    <source>
        <dbReference type="SAM" id="Phobius"/>
    </source>
</evidence>
<keyword evidence="1" id="KW-0472">Membrane</keyword>
<name>A0A974NLC4_PERPY</name>
<proteinExistence type="predicted"/>
<keyword evidence="1" id="KW-0812">Transmembrane</keyword>
<keyword evidence="1" id="KW-1133">Transmembrane helix</keyword>
<feature type="transmembrane region" description="Helical" evidence="1">
    <location>
        <begin position="30"/>
        <end position="47"/>
    </location>
</feature>
<dbReference type="AlphaFoldDB" id="A0A974NLC4"/>
<dbReference type="EMBL" id="CP068053">
    <property type="protein sequence ID" value="QQS99826.1"/>
    <property type="molecule type" value="Genomic_DNA"/>
</dbReference>
<gene>
    <name evidence="2" type="ORF">I6J18_19920</name>
</gene>
<dbReference type="Proteomes" id="UP000595254">
    <property type="component" value="Chromosome"/>
</dbReference>
<sequence>MYTRIVKYGFLLLFLILLIIHLAVGLKHGFWIVIVLAILQAAAYTMAEKADQSKKLGE</sequence>
<dbReference type="KEGG" id="ppsr:I6J18_19920"/>
<evidence type="ECO:0000313" key="3">
    <source>
        <dbReference type="Proteomes" id="UP000595254"/>
    </source>
</evidence>
<keyword evidence="3" id="KW-1185">Reference proteome</keyword>